<comment type="similarity">
    <text evidence="1">Belongs to the YciI family.</text>
</comment>
<comment type="caution">
    <text evidence="3">The sequence shown here is derived from an EMBL/GenBank/DDBJ whole genome shotgun (WGS) entry which is preliminary data.</text>
</comment>
<dbReference type="Gene3D" id="3.30.70.1060">
    <property type="entry name" value="Dimeric alpha+beta barrel"/>
    <property type="match status" value="1"/>
</dbReference>
<reference evidence="3 4" key="1">
    <citation type="submission" date="2018-01" db="EMBL/GenBank/DDBJ databases">
        <title>The draft genome of an aniline degradation strain ANB-1.</title>
        <authorList>
            <person name="Zhang L."/>
            <person name="Jiang J."/>
        </authorList>
    </citation>
    <scope>NUCLEOTIDE SEQUENCE [LARGE SCALE GENOMIC DNA]</scope>
    <source>
        <strain evidence="3 4">ANB-1</strain>
    </source>
</reference>
<dbReference type="EMBL" id="POQS01000010">
    <property type="protein sequence ID" value="PND30279.1"/>
    <property type="molecule type" value="Genomic_DNA"/>
</dbReference>
<dbReference type="Pfam" id="PF03795">
    <property type="entry name" value="YCII"/>
    <property type="match status" value="1"/>
</dbReference>
<proteinExistence type="inferred from homology"/>
<protein>
    <submittedName>
        <fullName evidence="3">Dehydrogenase</fullName>
    </submittedName>
</protein>
<evidence type="ECO:0000313" key="4">
    <source>
        <dbReference type="Proteomes" id="UP000235994"/>
    </source>
</evidence>
<dbReference type="InterPro" id="IPR005545">
    <property type="entry name" value="YCII"/>
</dbReference>
<dbReference type="PANTHER" id="PTHR35174">
    <property type="entry name" value="BLL7171 PROTEIN-RELATED"/>
    <property type="match status" value="1"/>
</dbReference>
<organism evidence="3 4">
    <name type="scientific">Achromobacter pulmonis</name>
    <dbReference type="NCBI Taxonomy" id="1389932"/>
    <lineage>
        <taxon>Bacteria</taxon>
        <taxon>Pseudomonadati</taxon>
        <taxon>Pseudomonadota</taxon>
        <taxon>Betaproteobacteria</taxon>
        <taxon>Burkholderiales</taxon>
        <taxon>Alcaligenaceae</taxon>
        <taxon>Achromobacter</taxon>
    </lineage>
</organism>
<dbReference type="RefSeq" id="WP_102775988.1">
    <property type="nucleotide sequence ID" value="NZ_POQS01000010.1"/>
</dbReference>
<sequence length="117" mass="12937">MSYLLLIVEPAGQRARRTPEEGRKAYAQMVGYAEDLQARGLLVRAESLKSDSEAVRLQIRDGERSLLDGPYAEAKEMIGGFFLLSCETREEALALAAQCPAAQWATVEVRELGPCFM</sequence>
<feature type="domain" description="YCII-related" evidence="2">
    <location>
        <begin position="1"/>
        <end position="112"/>
    </location>
</feature>
<name>A0A2N8KA08_9BURK</name>
<dbReference type="Proteomes" id="UP000235994">
    <property type="component" value="Unassembled WGS sequence"/>
</dbReference>
<dbReference type="SUPFAM" id="SSF54909">
    <property type="entry name" value="Dimeric alpha+beta barrel"/>
    <property type="match status" value="1"/>
</dbReference>
<evidence type="ECO:0000259" key="2">
    <source>
        <dbReference type="Pfam" id="PF03795"/>
    </source>
</evidence>
<dbReference type="InterPro" id="IPR011008">
    <property type="entry name" value="Dimeric_a/b-barrel"/>
</dbReference>
<keyword evidence="4" id="KW-1185">Reference proteome</keyword>
<evidence type="ECO:0000313" key="3">
    <source>
        <dbReference type="EMBL" id="PND30279.1"/>
    </source>
</evidence>
<accession>A0A2N8KA08</accession>
<dbReference type="PANTHER" id="PTHR35174:SF3">
    <property type="entry name" value="BLL7171 PROTEIN"/>
    <property type="match status" value="1"/>
</dbReference>
<gene>
    <name evidence="3" type="ORF">C1I89_30430</name>
</gene>
<dbReference type="AlphaFoldDB" id="A0A2N8KA08"/>
<evidence type="ECO:0000256" key="1">
    <source>
        <dbReference type="ARBA" id="ARBA00007689"/>
    </source>
</evidence>